<feature type="region of interest" description="Disordered" evidence="1">
    <location>
        <begin position="1"/>
        <end position="64"/>
    </location>
</feature>
<feature type="region of interest" description="Disordered" evidence="1">
    <location>
        <begin position="148"/>
        <end position="179"/>
    </location>
</feature>
<evidence type="ECO:0000313" key="3">
    <source>
        <dbReference type="Proteomes" id="UP000011750"/>
    </source>
</evidence>
<dbReference type="InParanoid" id="M4E5A7"/>
<dbReference type="EnsemblPlants" id="Bra023961.1">
    <property type="protein sequence ID" value="Bra023961.1-P"/>
    <property type="gene ID" value="Bra023961"/>
</dbReference>
<keyword evidence="3" id="KW-1185">Reference proteome</keyword>
<protein>
    <submittedName>
        <fullName evidence="2">Uncharacterized protein</fullName>
    </submittedName>
</protein>
<sequence length="179" mass="20328">MSSYRSNDRTTSSSNHKGLPQHRHSAVSHACREQLNDVNSHQVESNPRTEEGNKFQPESHLSPRTRVQSFIHRTVKIFSVCLTSTLEDLDKVFDPKRRLISPQSHGSLTASPKTSGIVTVEQDRVSAKARTGSEKQVYRLGLIEEEKSKRKKGKEKEFRLRHHRKGRPELGFQVEGGGF</sequence>
<evidence type="ECO:0000256" key="1">
    <source>
        <dbReference type="SAM" id="MobiDB-lite"/>
    </source>
</evidence>
<dbReference type="HOGENOM" id="CLU_1505550_0_0_1"/>
<feature type="compositionally biased region" description="Polar residues" evidence="1">
    <location>
        <begin position="1"/>
        <end position="16"/>
    </location>
</feature>
<reference evidence="2" key="3">
    <citation type="submission" date="2023-03" db="UniProtKB">
        <authorList>
            <consortium name="EnsemblPlants"/>
        </authorList>
    </citation>
    <scope>IDENTIFICATION</scope>
    <source>
        <strain evidence="2">cv. Chiifu-401-42</strain>
    </source>
</reference>
<feature type="compositionally biased region" description="Basic and acidic residues" evidence="1">
    <location>
        <begin position="148"/>
        <end position="158"/>
    </location>
</feature>
<accession>M4E5A7</accession>
<name>M4E5A7_BRACM</name>
<reference evidence="2 3" key="1">
    <citation type="journal article" date="2011" name="Nat. Genet.">
        <title>The genome of the mesopolyploid crop species Brassica rapa.</title>
        <authorList>
            <consortium name="Brassica rapa Genome Sequencing Project Consortium"/>
            <person name="Wang X."/>
            <person name="Wang H."/>
            <person name="Wang J."/>
            <person name="Sun R."/>
            <person name="Wu J."/>
            <person name="Liu S."/>
            <person name="Bai Y."/>
            <person name="Mun J.H."/>
            <person name="Bancroft I."/>
            <person name="Cheng F."/>
            <person name="Huang S."/>
            <person name="Li X."/>
            <person name="Hua W."/>
            <person name="Wang J."/>
            <person name="Wang X."/>
            <person name="Freeling M."/>
            <person name="Pires J.C."/>
            <person name="Paterson A.H."/>
            <person name="Chalhoub B."/>
            <person name="Wang B."/>
            <person name="Hayward A."/>
            <person name="Sharpe A.G."/>
            <person name="Park B.S."/>
            <person name="Weisshaar B."/>
            <person name="Liu B."/>
            <person name="Li B."/>
            <person name="Liu B."/>
            <person name="Tong C."/>
            <person name="Song C."/>
            <person name="Duran C."/>
            <person name="Peng C."/>
            <person name="Geng C."/>
            <person name="Koh C."/>
            <person name="Lin C."/>
            <person name="Edwards D."/>
            <person name="Mu D."/>
            <person name="Shen D."/>
            <person name="Soumpourou E."/>
            <person name="Li F."/>
            <person name="Fraser F."/>
            <person name="Conant G."/>
            <person name="Lassalle G."/>
            <person name="King G.J."/>
            <person name="Bonnema G."/>
            <person name="Tang H."/>
            <person name="Wang H."/>
            <person name="Belcram H."/>
            <person name="Zhou H."/>
            <person name="Hirakawa H."/>
            <person name="Abe H."/>
            <person name="Guo H."/>
            <person name="Wang H."/>
            <person name="Jin H."/>
            <person name="Parkin I.A."/>
            <person name="Batley J."/>
            <person name="Kim J.S."/>
            <person name="Just J."/>
            <person name="Li J."/>
            <person name="Xu J."/>
            <person name="Deng J."/>
            <person name="Kim J.A."/>
            <person name="Li J."/>
            <person name="Yu J."/>
            <person name="Meng J."/>
            <person name="Wang J."/>
            <person name="Min J."/>
            <person name="Poulain J."/>
            <person name="Wang J."/>
            <person name="Hatakeyama K."/>
            <person name="Wu K."/>
            <person name="Wang L."/>
            <person name="Fang L."/>
            <person name="Trick M."/>
            <person name="Links M.G."/>
            <person name="Zhao M."/>
            <person name="Jin M."/>
            <person name="Ramchiary N."/>
            <person name="Drou N."/>
            <person name="Berkman P.J."/>
            <person name="Cai Q."/>
            <person name="Huang Q."/>
            <person name="Li R."/>
            <person name="Tabata S."/>
            <person name="Cheng S."/>
            <person name="Zhang S."/>
            <person name="Zhang S."/>
            <person name="Huang S."/>
            <person name="Sato S."/>
            <person name="Sun S."/>
            <person name="Kwon S.J."/>
            <person name="Choi S.R."/>
            <person name="Lee T.H."/>
            <person name="Fan W."/>
            <person name="Zhao X."/>
            <person name="Tan X."/>
            <person name="Xu X."/>
            <person name="Wang Y."/>
            <person name="Qiu Y."/>
            <person name="Yin Y."/>
            <person name="Li Y."/>
            <person name="Du Y."/>
            <person name="Liao Y."/>
            <person name="Lim Y."/>
            <person name="Narusaka Y."/>
            <person name="Wang Y."/>
            <person name="Wang Z."/>
            <person name="Li Z."/>
            <person name="Wang Z."/>
            <person name="Xiong Z."/>
            <person name="Zhang Z."/>
        </authorList>
    </citation>
    <scope>NUCLEOTIDE SEQUENCE [LARGE SCALE GENOMIC DNA]</scope>
    <source>
        <strain evidence="2 3">cv. Chiifu-401-42</strain>
    </source>
</reference>
<feature type="compositionally biased region" description="Polar residues" evidence="1">
    <location>
        <begin position="36"/>
        <end position="46"/>
    </location>
</feature>
<dbReference type="Proteomes" id="UP000011750">
    <property type="component" value="Chromosome A03"/>
</dbReference>
<dbReference type="OMA" id="GNKFQPE"/>
<dbReference type="AlphaFoldDB" id="M4E5A7"/>
<reference evidence="2 3" key="2">
    <citation type="journal article" date="2018" name="Hortic Res">
        <title>Improved Brassica rapa reference genome by single-molecule sequencing and chromosome conformation capture technologies.</title>
        <authorList>
            <person name="Zhang L."/>
            <person name="Cai X."/>
            <person name="Wu J."/>
            <person name="Liu M."/>
            <person name="Grob S."/>
            <person name="Cheng F."/>
            <person name="Liang J."/>
            <person name="Cai C."/>
            <person name="Liu Z."/>
            <person name="Liu B."/>
            <person name="Wang F."/>
            <person name="Li S."/>
            <person name="Liu F."/>
            <person name="Li X."/>
            <person name="Cheng L."/>
            <person name="Yang W."/>
            <person name="Li M.H."/>
            <person name="Grossniklaus U."/>
            <person name="Zheng H."/>
            <person name="Wang X."/>
        </authorList>
    </citation>
    <scope>NUCLEOTIDE SEQUENCE [LARGE SCALE GENOMIC DNA]</scope>
    <source>
        <strain evidence="2 3">cv. Chiifu-401-42</strain>
    </source>
</reference>
<evidence type="ECO:0000313" key="2">
    <source>
        <dbReference type="EnsemblPlants" id="Bra023961.1-P"/>
    </source>
</evidence>
<proteinExistence type="predicted"/>
<dbReference type="Gramene" id="Bra023961.1">
    <property type="protein sequence ID" value="Bra023961.1-P"/>
    <property type="gene ID" value="Bra023961"/>
</dbReference>
<organism evidence="2 3">
    <name type="scientific">Brassica campestris</name>
    <name type="common">Field mustard</name>
    <dbReference type="NCBI Taxonomy" id="3711"/>
    <lineage>
        <taxon>Eukaryota</taxon>
        <taxon>Viridiplantae</taxon>
        <taxon>Streptophyta</taxon>
        <taxon>Embryophyta</taxon>
        <taxon>Tracheophyta</taxon>
        <taxon>Spermatophyta</taxon>
        <taxon>Magnoliopsida</taxon>
        <taxon>eudicotyledons</taxon>
        <taxon>Gunneridae</taxon>
        <taxon>Pentapetalae</taxon>
        <taxon>rosids</taxon>
        <taxon>malvids</taxon>
        <taxon>Brassicales</taxon>
        <taxon>Brassicaceae</taxon>
        <taxon>Brassiceae</taxon>
        <taxon>Brassica</taxon>
    </lineage>
</organism>